<organism evidence="1">
    <name type="scientific">marine sediment metagenome</name>
    <dbReference type="NCBI Taxonomy" id="412755"/>
    <lineage>
        <taxon>unclassified sequences</taxon>
        <taxon>metagenomes</taxon>
        <taxon>ecological metagenomes</taxon>
    </lineage>
</organism>
<protein>
    <submittedName>
        <fullName evidence="1">Uncharacterized protein</fullName>
    </submittedName>
</protein>
<proteinExistence type="predicted"/>
<evidence type="ECO:0000313" key="1">
    <source>
        <dbReference type="EMBL" id="GAJ07206.1"/>
    </source>
</evidence>
<accession>X1V4X8</accession>
<feature type="non-terminal residue" evidence="1">
    <location>
        <position position="244"/>
    </location>
</feature>
<dbReference type="EMBL" id="BARW01031880">
    <property type="protein sequence ID" value="GAJ07206.1"/>
    <property type="molecule type" value="Genomic_DNA"/>
</dbReference>
<gene>
    <name evidence="1" type="ORF">S12H4_50593</name>
</gene>
<name>X1V4X8_9ZZZZ</name>
<dbReference type="AlphaFoldDB" id="X1V4X8"/>
<reference evidence="1" key="1">
    <citation type="journal article" date="2014" name="Front. Microbiol.">
        <title>High frequency of phylogenetically diverse reductive dehalogenase-homologous genes in deep subseafloor sedimentary metagenomes.</title>
        <authorList>
            <person name="Kawai M."/>
            <person name="Futagami T."/>
            <person name="Toyoda A."/>
            <person name="Takaki Y."/>
            <person name="Nishi S."/>
            <person name="Hori S."/>
            <person name="Arai W."/>
            <person name="Tsubouchi T."/>
            <person name="Morono Y."/>
            <person name="Uchiyama I."/>
            <person name="Ito T."/>
            <person name="Fujiyama A."/>
            <person name="Inagaki F."/>
            <person name="Takami H."/>
        </authorList>
    </citation>
    <scope>NUCLEOTIDE SEQUENCE</scope>
    <source>
        <strain evidence="1">Expedition CK06-06</strain>
    </source>
</reference>
<sequence>SRIYVAFLNGDIYRMTEEGEGTSTLLKEIEDEEGVYLSAANGMLYDIDLWSDGEDVWILVACDLDVLVMQDRRLVGEWLDQDLSTWEWDYDGDPDPTHGTRFASAYECAFAPDFDTSSRIWAIFADEEYLKADPGNVTGGGYLCIISTVSPGQWAQQIDEVWPETYDGPLDTVDASPFVDLAFPEFYDSIETPVFYAALTEFEGGSSTGDGNLFLVLCGYKIADDVSKAEPLLAHNDDIVSVEV</sequence>
<feature type="non-terminal residue" evidence="1">
    <location>
        <position position="1"/>
    </location>
</feature>
<comment type="caution">
    <text evidence="1">The sequence shown here is derived from an EMBL/GenBank/DDBJ whole genome shotgun (WGS) entry which is preliminary data.</text>
</comment>